<evidence type="ECO:0000313" key="13">
    <source>
        <dbReference type="Proteomes" id="UP001066276"/>
    </source>
</evidence>
<dbReference type="InterPro" id="IPR017939">
    <property type="entry name" value="G-Glutamylcylcotransferase"/>
</dbReference>
<comment type="caution">
    <text evidence="12">The sequence shown here is derived from an EMBL/GenBank/DDBJ whole genome shotgun (WGS) entry which is preliminary data.</text>
</comment>
<dbReference type="Proteomes" id="UP001066276">
    <property type="component" value="Chromosome 10"/>
</dbReference>
<keyword evidence="13" id="KW-1185">Reference proteome</keyword>
<dbReference type="Gene3D" id="3.10.490.10">
    <property type="entry name" value="Gamma-glutamyl cyclotransferase-like"/>
    <property type="match status" value="1"/>
</dbReference>
<reference evidence="12" key="1">
    <citation type="journal article" date="2022" name="bioRxiv">
        <title>Sequencing and chromosome-scale assembly of the giantPleurodeles waltlgenome.</title>
        <authorList>
            <person name="Brown T."/>
            <person name="Elewa A."/>
            <person name="Iarovenko S."/>
            <person name="Subramanian E."/>
            <person name="Araus A.J."/>
            <person name="Petzold A."/>
            <person name="Susuki M."/>
            <person name="Suzuki K.-i.T."/>
            <person name="Hayashi T."/>
            <person name="Toyoda A."/>
            <person name="Oliveira C."/>
            <person name="Osipova E."/>
            <person name="Leigh N.D."/>
            <person name="Simon A."/>
            <person name="Yun M.H."/>
        </authorList>
    </citation>
    <scope>NUCLEOTIDE SEQUENCE</scope>
    <source>
        <strain evidence="12">20211129_DDA</strain>
        <tissue evidence="12">Liver</tissue>
    </source>
</reference>
<evidence type="ECO:0000256" key="11">
    <source>
        <dbReference type="SAM" id="SignalP"/>
    </source>
</evidence>
<evidence type="ECO:0000256" key="6">
    <source>
        <dbReference type="ARBA" id="ARBA00050526"/>
    </source>
</evidence>
<keyword evidence="4" id="KW-0597">Phosphoprotein</keyword>
<evidence type="ECO:0000256" key="4">
    <source>
        <dbReference type="ARBA" id="ARBA00022553"/>
    </source>
</evidence>
<keyword evidence="5" id="KW-0456">Lyase</keyword>
<keyword evidence="11" id="KW-0732">Signal</keyword>
<organism evidence="12 13">
    <name type="scientific">Pleurodeles waltl</name>
    <name type="common">Iberian ribbed newt</name>
    <dbReference type="NCBI Taxonomy" id="8319"/>
    <lineage>
        <taxon>Eukaryota</taxon>
        <taxon>Metazoa</taxon>
        <taxon>Chordata</taxon>
        <taxon>Craniata</taxon>
        <taxon>Vertebrata</taxon>
        <taxon>Euteleostomi</taxon>
        <taxon>Amphibia</taxon>
        <taxon>Batrachia</taxon>
        <taxon>Caudata</taxon>
        <taxon>Salamandroidea</taxon>
        <taxon>Salamandridae</taxon>
        <taxon>Pleurodelinae</taxon>
        <taxon>Pleurodeles</taxon>
    </lineage>
</organism>
<evidence type="ECO:0000256" key="1">
    <source>
        <dbReference type="ARBA" id="ARBA00008861"/>
    </source>
</evidence>
<proteinExistence type="inferred from homology"/>
<dbReference type="Pfam" id="PF13772">
    <property type="entry name" value="AIG2_2"/>
    <property type="match status" value="1"/>
</dbReference>
<evidence type="ECO:0000256" key="3">
    <source>
        <dbReference type="ARBA" id="ARBA00012346"/>
    </source>
</evidence>
<dbReference type="PANTHER" id="PTHR12935:SF0">
    <property type="entry name" value="GAMMA-GLUTAMYLCYCLOTRANSFERASE"/>
    <property type="match status" value="1"/>
</dbReference>
<evidence type="ECO:0000256" key="9">
    <source>
        <dbReference type="PIRSR" id="PIRSR617939-1"/>
    </source>
</evidence>
<evidence type="ECO:0000256" key="8">
    <source>
        <dbReference type="ARBA" id="ARBA00074629"/>
    </source>
</evidence>
<dbReference type="SUPFAM" id="SSF110857">
    <property type="entry name" value="Gamma-glutamyl cyclotransferase-like"/>
    <property type="match status" value="1"/>
</dbReference>
<feature type="active site" description="Proton acceptor" evidence="9">
    <location>
        <position position="125"/>
    </location>
</feature>
<protein>
    <recommendedName>
        <fullName evidence="8">Gamma-glutamylcyclotransferase</fullName>
        <ecNumber evidence="3">4.3.2.9</ecNumber>
    </recommendedName>
</protein>
<dbReference type="EMBL" id="JANPWB010000014">
    <property type="protein sequence ID" value="KAJ1101718.1"/>
    <property type="molecule type" value="Genomic_DNA"/>
</dbReference>
<dbReference type="CDD" id="cd06661">
    <property type="entry name" value="GGCT_like"/>
    <property type="match status" value="1"/>
</dbReference>
<evidence type="ECO:0000256" key="2">
    <source>
        <dbReference type="ARBA" id="ARBA00011738"/>
    </source>
</evidence>
<comment type="function">
    <text evidence="7">Catalyzes the formation of 5-oxoproline from gamma-glutamyl dipeptides and may play a significant role in glutathione homeostasis. Induces release of cytochrome c from mitochondria with resultant induction of apoptosis.</text>
</comment>
<evidence type="ECO:0000256" key="7">
    <source>
        <dbReference type="ARBA" id="ARBA00059420"/>
    </source>
</evidence>
<comment type="similarity">
    <text evidence="1">Belongs to the gamma-glutamylcyclotransferase family.</text>
</comment>
<evidence type="ECO:0000256" key="10">
    <source>
        <dbReference type="PIRSR" id="PIRSR617939-2"/>
    </source>
</evidence>
<evidence type="ECO:0000256" key="5">
    <source>
        <dbReference type="ARBA" id="ARBA00023239"/>
    </source>
</evidence>
<feature type="binding site" evidence="10">
    <location>
        <begin position="46"/>
        <end position="51"/>
    </location>
    <ligand>
        <name>substrate</name>
    </ligand>
</feature>
<gene>
    <name evidence="12" type="ORF">NDU88_006783</name>
</gene>
<dbReference type="PANTHER" id="PTHR12935">
    <property type="entry name" value="GAMMA-GLUTAMYLCYCLOTRANSFERASE"/>
    <property type="match status" value="1"/>
</dbReference>
<comment type="catalytic activity">
    <reaction evidence="6">
        <text>an alpha-(gamma-L-glutamyl)-L-amino acid = 5-oxo-L-proline + an L-alpha-amino acid</text>
        <dbReference type="Rhea" id="RHEA:20505"/>
        <dbReference type="ChEBI" id="CHEBI:58402"/>
        <dbReference type="ChEBI" id="CHEBI:59869"/>
        <dbReference type="ChEBI" id="CHEBI:71304"/>
        <dbReference type="EC" id="4.3.2.9"/>
    </reaction>
    <physiologicalReaction direction="left-to-right" evidence="6">
        <dbReference type="Rhea" id="RHEA:20506"/>
    </physiologicalReaction>
</comment>
<comment type="subunit">
    <text evidence="2">Homodimer.</text>
</comment>
<dbReference type="GO" id="GO:0003839">
    <property type="term" value="F:gamma-glutamylcyclotransferase activity"/>
    <property type="evidence" value="ECO:0007669"/>
    <property type="project" value="UniProtKB-EC"/>
</dbReference>
<feature type="binding site" evidence="10">
    <location>
        <position position="166"/>
    </location>
    <ligand>
        <name>substrate</name>
    </ligand>
</feature>
<dbReference type="InterPro" id="IPR013024">
    <property type="entry name" value="GGCT-like"/>
</dbReference>
<name>A0AAV7MIB6_PLEWA</name>
<sequence length="217" mass="24121">MHPLCFLSLVALCTVRPGAMDMGASNSSLPSPSDAGLRPGQGSFLYFAYGSNLLRERILLRNPSATFYSTGRLQDFKLAFGNRRGRENGRWHGGSATILQSPGDEVWGVVWKMNIKNLSSLDKQEGVMSGVYIPIEITVHNEAGEELTCRCYQLNDYVFSLPSPQYKQVICMGAKQNLLPADYQKKLEAIETNNYEGPMPIMQEIEAAMKNVQQTMS</sequence>
<accession>A0AAV7MIB6</accession>
<feature type="signal peptide" evidence="11">
    <location>
        <begin position="1"/>
        <end position="20"/>
    </location>
</feature>
<dbReference type="FunFam" id="3.10.490.10:FF:000007">
    <property type="entry name" value="Gamma-glutamylcyclotransferase"/>
    <property type="match status" value="1"/>
</dbReference>
<evidence type="ECO:0000313" key="12">
    <source>
        <dbReference type="EMBL" id="KAJ1101718.1"/>
    </source>
</evidence>
<dbReference type="EC" id="4.3.2.9" evidence="3"/>
<feature type="chain" id="PRO_5044000882" description="Gamma-glutamylcyclotransferase" evidence="11">
    <location>
        <begin position="21"/>
        <end position="217"/>
    </location>
</feature>
<dbReference type="AlphaFoldDB" id="A0AAV7MIB6"/>
<dbReference type="InterPro" id="IPR036568">
    <property type="entry name" value="GGCT-like_sf"/>
</dbReference>